<evidence type="ECO:0000256" key="2">
    <source>
        <dbReference type="SAM" id="SignalP"/>
    </source>
</evidence>
<feature type="signal peptide" evidence="2">
    <location>
        <begin position="1"/>
        <end position="19"/>
    </location>
</feature>
<keyword evidence="2" id="KW-0732">Signal</keyword>
<gene>
    <name evidence="3" type="ORF">ABGF40_05790</name>
</gene>
<evidence type="ECO:0000313" key="3">
    <source>
        <dbReference type="EMBL" id="MFM1525183.1"/>
    </source>
</evidence>
<dbReference type="PROSITE" id="PS51257">
    <property type="entry name" value="PROKAR_LIPOPROTEIN"/>
    <property type="match status" value="1"/>
</dbReference>
<organism evidence="3 4">
    <name type="scientific">Helcococcus bovis</name>
    <dbReference type="NCBI Taxonomy" id="3153252"/>
    <lineage>
        <taxon>Bacteria</taxon>
        <taxon>Bacillati</taxon>
        <taxon>Bacillota</taxon>
        <taxon>Tissierellia</taxon>
        <taxon>Tissierellales</taxon>
        <taxon>Peptoniphilaceae</taxon>
        <taxon>Helcococcus</taxon>
    </lineage>
</organism>
<keyword evidence="4" id="KW-1185">Reference proteome</keyword>
<reference evidence="3 4" key="1">
    <citation type="journal article" date="2024" name="Front. Microbiol.">
        <title>Pangenomic and biochemical analyses of Helcococcus ovis reveal widespread tetracycline resistance and a novel bacterial species, Helcococcus bovis.</title>
        <authorList>
            <person name="Cunha F."/>
            <person name="Zhai Y."/>
            <person name="Casaro S."/>
            <person name="Jones K.L."/>
            <person name="Hernandez M."/>
            <person name="Bisinotto R.S."/>
            <person name="Kariyawasam S."/>
            <person name="Brown M.B."/>
            <person name="Phillips A."/>
            <person name="Jeong K.C."/>
            <person name="Galvao K.N."/>
        </authorList>
    </citation>
    <scope>NUCLEOTIDE SEQUENCE [LARGE SCALE GENOMIC DNA]</scope>
    <source>
        <strain evidence="3 4">KG197</strain>
    </source>
</reference>
<dbReference type="Gene3D" id="3.90.1010.20">
    <property type="match status" value="2"/>
</dbReference>
<dbReference type="RefSeq" id="WP_408105587.1">
    <property type="nucleotide sequence ID" value="NZ_JBFNFH010000013.1"/>
</dbReference>
<name>A0ABW9F7S9_9FIRM</name>
<dbReference type="Proteomes" id="UP001629536">
    <property type="component" value="Unassembled WGS sequence"/>
</dbReference>
<evidence type="ECO:0008006" key="5">
    <source>
        <dbReference type="Google" id="ProtNLM"/>
    </source>
</evidence>
<feature type="chain" id="PRO_5045970848" description="FMN-binding protein" evidence="2">
    <location>
        <begin position="20"/>
        <end position="375"/>
    </location>
</feature>
<evidence type="ECO:0000313" key="4">
    <source>
        <dbReference type="Proteomes" id="UP001629536"/>
    </source>
</evidence>
<evidence type="ECO:0000256" key="1">
    <source>
        <dbReference type="SAM" id="MobiDB-lite"/>
    </source>
</evidence>
<dbReference type="EMBL" id="JBFNFH010000013">
    <property type="protein sequence ID" value="MFM1525183.1"/>
    <property type="molecule type" value="Genomic_DNA"/>
</dbReference>
<sequence>MKKLLSLMLSLVLVVTLVACGEKKAPQDNNKKETKMEDKKETKMEDKKDDAKTSTERKPAKSEGEIVKFGLGTSVGLSAKPLKDGKGEATSNVTIAGLAFDKDGKIVEAYIDVAQSKFAVKDDGTFAKKPAEVQFMTKQELQEKYGMKKASKIQKEWFEQAEAFQKYILGKTAEQVLGIETAKKDDHHLNVPTQADLVSSVTIDIGGFQKAVKAAWDNAVEVKGAKNLGLGVATTLGHGTKEAKDDKGASVQFETTVALTATDDKGVVVKTVIDNAQNTVAFNKDGSVMTDLKQPGTTKKALGDKYDMKKASKIGKEWFEQVQGLEKFAEGKTADQLAGLKLEKGKATDADLLASTTITVEGLIKTLVSSIKTAK</sequence>
<protein>
    <recommendedName>
        <fullName evidence="5">FMN-binding protein</fullName>
    </recommendedName>
</protein>
<feature type="region of interest" description="Disordered" evidence="1">
    <location>
        <begin position="24"/>
        <end position="63"/>
    </location>
</feature>
<comment type="caution">
    <text evidence="3">The sequence shown here is derived from an EMBL/GenBank/DDBJ whole genome shotgun (WGS) entry which is preliminary data.</text>
</comment>
<proteinExistence type="predicted"/>
<accession>A0ABW9F7S9</accession>